<dbReference type="NCBIfam" id="TIGR01726">
    <property type="entry name" value="HEQRo_perm_3TM"/>
    <property type="match status" value="1"/>
</dbReference>
<keyword evidence="8 10" id="KW-1133">Transmembrane helix</keyword>
<name>A0A923S4P7_9BURK</name>
<dbReference type="GO" id="GO:0006865">
    <property type="term" value="P:amino acid transport"/>
    <property type="evidence" value="ECO:0007669"/>
    <property type="project" value="UniProtKB-KW"/>
</dbReference>
<dbReference type="Proteomes" id="UP000596827">
    <property type="component" value="Unassembled WGS sequence"/>
</dbReference>
<sequence length="221" mass="24840">MEYQWDFALMWTSLPVLVRGVGVMAQLWVGCFVAGLAIGFLVCLMRLSHSRVLGAAASAWVEVFRNVPALIQLIWFFYAFPVLIDTQLTPFVAAFIGIALNTSAYCAEIFRAGIQSMETGQWEGAAALGMTRRQAMRRIILPQVFHRMIPAFTNRGVELAKVTSLASVLSVHELMYQGRLLSATYYRPLEIFTAVALTYFVVIYPFSYASHRLEQRLGSRL</sequence>
<evidence type="ECO:0000259" key="11">
    <source>
        <dbReference type="PROSITE" id="PS50928"/>
    </source>
</evidence>
<evidence type="ECO:0000256" key="5">
    <source>
        <dbReference type="ARBA" id="ARBA00022475"/>
    </source>
</evidence>
<keyword evidence="9 10" id="KW-0472">Membrane</keyword>
<dbReference type="PROSITE" id="PS50928">
    <property type="entry name" value="ABC_TM1"/>
    <property type="match status" value="1"/>
</dbReference>
<dbReference type="GO" id="GO:0043190">
    <property type="term" value="C:ATP-binding cassette (ABC) transporter complex"/>
    <property type="evidence" value="ECO:0007669"/>
    <property type="project" value="InterPro"/>
</dbReference>
<keyword evidence="7" id="KW-0029">Amino-acid transport</keyword>
<dbReference type="InterPro" id="IPR000515">
    <property type="entry name" value="MetI-like"/>
</dbReference>
<reference evidence="12" key="1">
    <citation type="submission" date="2020-08" db="EMBL/GenBank/DDBJ databases">
        <title>Ramlibacter sp. GTP1 16S ribosomal RNA gene genome sequencing and assembly.</title>
        <authorList>
            <person name="Kang M."/>
        </authorList>
    </citation>
    <scope>NUCLEOTIDE SEQUENCE</scope>
    <source>
        <strain evidence="12">GTP1</strain>
    </source>
</reference>
<evidence type="ECO:0000256" key="4">
    <source>
        <dbReference type="ARBA" id="ARBA00022448"/>
    </source>
</evidence>
<comment type="caution">
    <text evidence="12">The sequence shown here is derived from an EMBL/GenBank/DDBJ whole genome shotgun (WGS) entry which is preliminary data.</text>
</comment>
<dbReference type="Pfam" id="PF00528">
    <property type="entry name" value="BPD_transp_1"/>
    <property type="match status" value="1"/>
</dbReference>
<evidence type="ECO:0000256" key="10">
    <source>
        <dbReference type="RuleBase" id="RU363032"/>
    </source>
</evidence>
<feature type="transmembrane region" description="Helical" evidence="10">
    <location>
        <begin position="189"/>
        <end position="207"/>
    </location>
</feature>
<dbReference type="InterPro" id="IPR010065">
    <property type="entry name" value="AA_ABC_transptr_permease_3TM"/>
</dbReference>
<gene>
    <name evidence="12" type="ORF">H8R02_25405</name>
</gene>
<evidence type="ECO:0000256" key="1">
    <source>
        <dbReference type="ARBA" id="ARBA00003159"/>
    </source>
</evidence>
<dbReference type="PANTHER" id="PTHR30614:SF20">
    <property type="entry name" value="GLUTAMINE TRANSPORT SYSTEM PERMEASE PROTEIN GLNP"/>
    <property type="match status" value="1"/>
</dbReference>
<keyword evidence="5" id="KW-1003">Cell membrane</keyword>
<dbReference type="PANTHER" id="PTHR30614">
    <property type="entry name" value="MEMBRANE COMPONENT OF AMINO ACID ABC TRANSPORTER"/>
    <property type="match status" value="1"/>
</dbReference>
<dbReference type="InterPro" id="IPR035906">
    <property type="entry name" value="MetI-like_sf"/>
</dbReference>
<dbReference type="InterPro" id="IPR043429">
    <property type="entry name" value="ArtM/GltK/GlnP/TcyL/YhdX-like"/>
</dbReference>
<evidence type="ECO:0000256" key="7">
    <source>
        <dbReference type="ARBA" id="ARBA00022970"/>
    </source>
</evidence>
<evidence type="ECO:0000256" key="9">
    <source>
        <dbReference type="ARBA" id="ARBA00023136"/>
    </source>
</evidence>
<organism evidence="12 13">
    <name type="scientific">Ramlibacter albus</name>
    <dbReference type="NCBI Taxonomy" id="2079448"/>
    <lineage>
        <taxon>Bacteria</taxon>
        <taxon>Pseudomonadati</taxon>
        <taxon>Pseudomonadota</taxon>
        <taxon>Betaproteobacteria</taxon>
        <taxon>Burkholderiales</taxon>
        <taxon>Comamonadaceae</taxon>
        <taxon>Ramlibacter</taxon>
    </lineage>
</organism>
<proteinExistence type="inferred from homology"/>
<comment type="function">
    <text evidence="1">Part of the binding-protein-dependent transport system for glutamine; probably responsible for the translocation of the substrate across the membrane.</text>
</comment>
<feature type="transmembrane region" description="Helical" evidence="10">
    <location>
        <begin position="63"/>
        <end position="84"/>
    </location>
</feature>
<dbReference type="GO" id="GO:0022857">
    <property type="term" value="F:transmembrane transporter activity"/>
    <property type="evidence" value="ECO:0007669"/>
    <property type="project" value="InterPro"/>
</dbReference>
<accession>A0A923S4P7</accession>
<keyword evidence="4 10" id="KW-0813">Transport</keyword>
<dbReference type="RefSeq" id="WP_187084315.1">
    <property type="nucleotide sequence ID" value="NZ_JACORU010000013.1"/>
</dbReference>
<dbReference type="CDD" id="cd06261">
    <property type="entry name" value="TM_PBP2"/>
    <property type="match status" value="1"/>
</dbReference>
<evidence type="ECO:0000256" key="3">
    <source>
        <dbReference type="ARBA" id="ARBA00010072"/>
    </source>
</evidence>
<feature type="transmembrane region" description="Helical" evidence="10">
    <location>
        <begin position="20"/>
        <end position="42"/>
    </location>
</feature>
<protein>
    <submittedName>
        <fullName evidence="12">Amino acid ABC transporter permease</fullName>
    </submittedName>
</protein>
<evidence type="ECO:0000256" key="2">
    <source>
        <dbReference type="ARBA" id="ARBA00004429"/>
    </source>
</evidence>
<feature type="transmembrane region" description="Helical" evidence="10">
    <location>
        <begin position="90"/>
        <end position="107"/>
    </location>
</feature>
<evidence type="ECO:0000256" key="6">
    <source>
        <dbReference type="ARBA" id="ARBA00022692"/>
    </source>
</evidence>
<evidence type="ECO:0000313" key="13">
    <source>
        <dbReference type="Proteomes" id="UP000596827"/>
    </source>
</evidence>
<dbReference type="EMBL" id="JACORU010000013">
    <property type="protein sequence ID" value="MBC5767824.1"/>
    <property type="molecule type" value="Genomic_DNA"/>
</dbReference>
<comment type="similarity">
    <text evidence="3">Belongs to the binding-protein-dependent transport system permease family. HisMQ subfamily.</text>
</comment>
<comment type="subcellular location">
    <subcellularLocation>
        <location evidence="2">Cell inner membrane</location>
        <topology evidence="2">Multi-pass membrane protein</topology>
    </subcellularLocation>
    <subcellularLocation>
        <location evidence="10">Cell membrane</location>
        <topology evidence="10">Multi-pass membrane protein</topology>
    </subcellularLocation>
</comment>
<feature type="domain" description="ABC transmembrane type-1" evidence="11">
    <location>
        <begin position="21"/>
        <end position="210"/>
    </location>
</feature>
<dbReference type="Gene3D" id="1.10.3720.10">
    <property type="entry name" value="MetI-like"/>
    <property type="match status" value="1"/>
</dbReference>
<evidence type="ECO:0000313" key="12">
    <source>
        <dbReference type="EMBL" id="MBC5767824.1"/>
    </source>
</evidence>
<dbReference type="SUPFAM" id="SSF161098">
    <property type="entry name" value="MetI-like"/>
    <property type="match status" value="1"/>
</dbReference>
<keyword evidence="13" id="KW-1185">Reference proteome</keyword>
<evidence type="ECO:0000256" key="8">
    <source>
        <dbReference type="ARBA" id="ARBA00022989"/>
    </source>
</evidence>
<dbReference type="AlphaFoldDB" id="A0A923S4P7"/>
<keyword evidence="6 10" id="KW-0812">Transmembrane</keyword>